<accession>A0A2S7KVI7</accession>
<evidence type="ECO:0000313" key="2">
    <source>
        <dbReference type="EMBL" id="PQB06664.1"/>
    </source>
</evidence>
<evidence type="ECO:0000256" key="1">
    <source>
        <dbReference type="ARBA" id="ARBA00022649"/>
    </source>
</evidence>
<dbReference type="AlphaFoldDB" id="A0A2S7KVI7"/>
<dbReference type="Proteomes" id="UP000239522">
    <property type="component" value="Unassembled WGS sequence"/>
</dbReference>
<dbReference type="RefSeq" id="WP_104808915.1">
    <property type="nucleotide sequence ID" value="NZ_MQUA01000013.1"/>
</dbReference>
<evidence type="ECO:0000313" key="3">
    <source>
        <dbReference type="Proteomes" id="UP000239522"/>
    </source>
</evidence>
<keyword evidence="1" id="KW-1277">Toxin-antitoxin system</keyword>
<dbReference type="InterPro" id="IPR007712">
    <property type="entry name" value="RelE/ParE_toxin"/>
</dbReference>
<dbReference type="Pfam" id="PF05016">
    <property type="entry name" value="ParE_toxin"/>
    <property type="match status" value="1"/>
</dbReference>
<gene>
    <name evidence="2" type="ORF">BST83_05450</name>
</gene>
<keyword evidence="3" id="KW-1185">Reference proteome</keyword>
<dbReference type="InterPro" id="IPR035093">
    <property type="entry name" value="RelE/ParE_toxin_dom_sf"/>
</dbReference>
<protein>
    <submittedName>
        <fullName evidence="2">Plasmid stabilization protein</fullName>
    </submittedName>
</protein>
<reference evidence="2 3" key="1">
    <citation type="submission" date="2016-11" db="EMBL/GenBank/DDBJ databases">
        <title>Trade-off between light-utilization and light-protection in marine flavobacteria.</title>
        <authorList>
            <person name="Kumagai Y."/>
        </authorList>
    </citation>
    <scope>NUCLEOTIDE SEQUENCE [LARGE SCALE GENOMIC DNA]</scope>
    <source>
        <strain evidence="2 3">ATCC 700397</strain>
    </source>
</reference>
<sequence length="100" mass="11935">MSRSIIISKTAKNKLNTLFIYLLEKWNLNVKLDFIKKLDKSINLIKIHPESFPISNKKKELYKCVITKQTTLFYRFNSKRIVIVTIFDTRQNTKKLEKDL</sequence>
<proteinExistence type="predicted"/>
<dbReference type="Gene3D" id="3.30.2310.20">
    <property type="entry name" value="RelE-like"/>
    <property type="match status" value="1"/>
</dbReference>
<name>A0A2S7KVI7_9FLAO</name>
<comment type="caution">
    <text evidence="2">The sequence shown here is derived from an EMBL/GenBank/DDBJ whole genome shotgun (WGS) entry which is preliminary data.</text>
</comment>
<dbReference type="EMBL" id="MQUA01000013">
    <property type="protein sequence ID" value="PQB06664.1"/>
    <property type="molecule type" value="Genomic_DNA"/>
</dbReference>
<dbReference type="OrthoDB" id="1098070at2"/>
<organism evidence="2 3">
    <name type="scientific">Polaribacter filamentus</name>
    <dbReference type="NCBI Taxonomy" id="53483"/>
    <lineage>
        <taxon>Bacteria</taxon>
        <taxon>Pseudomonadati</taxon>
        <taxon>Bacteroidota</taxon>
        <taxon>Flavobacteriia</taxon>
        <taxon>Flavobacteriales</taxon>
        <taxon>Flavobacteriaceae</taxon>
    </lineage>
</organism>